<protein>
    <submittedName>
        <fullName evidence="1">Uncharacterized protein</fullName>
    </submittedName>
</protein>
<keyword evidence="2" id="KW-1185">Reference proteome</keyword>
<sequence length="122" mass="13278">MAVATAAVASGLALTLAVPFVALHELIVKRQKTNMKRHLPQIRKKVNFGCERPATAARTPAPLPLTSAEEKALEAALTVPLPLPPYKPALRQASPPPAYDETFEEKKVARAERPMVRFAQMA</sequence>
<dbReference type="EMBL" id="BTSX01000006">
    <property type="protein sequence ID" value="GMT04941.1"/>
    <property type="molecule type" value="Genomic_DNA"/>
</dbReference>
<accession>A0AAV5UER6</accession>
<organism evidence="1 2">
    <name type="scientific">Pristionchus entomophagus</name>
    <dbReference type="NCBI Taxonomy" id="358040"/>
    <lineage>
        <taxon>Eukaryota</taxon>
        <taxon>Metazoa</taxon>
        <taxon>Ecdysozoa</taxon>
        <taxon>Nematoda</taxon>
        <taxon>Chromadorea</taxon>
        <taxon>Rhabditida</taxon>
        <taxon>Rhabditina</taxon>
        <taxon>Diplogasteromorpha</taxon>
        <taxon>Diplogasteroidea</taxon>
        <taxon>Neodiplogasteridae</taxon>
        <taxon>Pristionchus</taxon>
    </lineage>
</organism>
<evidence type="ECO:0000313" key="2">
    <source>
        <dbReference type="Proteomes" id="UP001432027"/>
    </source>
</evidence>
<name>A0AAV5UER6_9BILA</name>
<proteinExistence type="predicted"/>
<comment type="caution">
    <text evidence="1">The sequence shown here is derived from an EMBL/GenBank/DDBJ whole genome shotgun (WGS) entry which is preliminary data.</text>
</comment>
<dbReference type="Proteomes" id="UP001432027">
    <property type="component" value="Unassembled WGS sequence"/>
</dbReference>
<dbReference type="AlphaFoldDB" id="A0AAV5UER6"/>
<evidence type="ECO:0000313" key="1">
    <source>
        <dbReference type="EMBL" id="GMT04941.1"/>
    </source>
</evidence>
<reference evidence="1" key="1">
    <citation type="submission" date="2023-10" db="EMBL/GenBank/DDBJ databases">
        <title>Genome assembly of Pristionchus species.</title>
        <authorList>
            <person name="Yoshida K."/>
            <person name="Sommer R.J."/>
        </authorList>
    </citation>
    <scope>NUCLEOTIDE SEQUENCE</scope>
    <source>
        <strain evidence="1">RS0144</strain>
    </source>
</reference>
<gene>
    <name evidence="1" type="ORF">PENTCL1PPCAC_27115</name>
</gene>